<dbReference type="PROSITE" id="PS51273">
    <property type="entry name" value="GATASE_TYPE_1"/>
    <property type="match status" value="1"/>
</dbReference>
<feature type="domain" description="Glutamine amidotransferase" evidence="1">
    <location>
        <begin position="49"/>
        <end position="185"/>
    </location>
</feature>
<accession>A0ABN6NE50</accession>
<dbReference type="Proteomes" id="UP001162734">
    <property type="component" value="Chromosome"/>
</dbReference>
<dbReference type="RefSeq" id="WP_248343467.1">
    <property type="nucleotide sequence ID" value="NZ_AP025592.1"/>
</dbReference>
<name>A0ABN6NE50_9BACT</name>
<dbReference type="EMBL" id="AP025592">
    <property type="protein sequence ID" value="BDG10877.1"/>
    <property type="molecule type" value="Genomic_DNA"/>
</dbReference>
<keyword evidence="3" id="KW-1185">Reference proteome</keyword>
<dbReference type="InterPro" id="IPR029062">
    <property type="entry name" value="Class_I_gatase-like"/>
</dbReference>
<evidence type="ECO:0000313" key="3">
    <source>
        <dbReference type="Proteomes" id="UP001162734"/>
    </source>
</evidence>
<dbReference type="Pfam" id="PF00117">
    <property type="entry name" value="GATase"/>
    <property type="match status" value="1"/>
</dbReference>
<sequence length="249" mass="26841">MKRVVIAQTGSVGPDVSDLFGDFPDWFARLLRGRAEPLVARAPGDLASLEPFDGVVVTGSFASVTAPEPWMDALSAELLRIARERPVLGVCFGHQLLARALGGRVERNPRGLEAGACEVALTPAGRDDPLFDGVPDRFLAHELHEDHVAELPPGAVRLAGNAMSPVQAFRAGNLRAVQFHPEIDLARARFFATRDRQDHDRRVPGGSEAVRASLAETPAAVRCFHNWLARYVGAAEPQAGDVRCASSTR</sequence>
<proteinExistence type="predicted"/>
<dbReference type="PANTHER" id="PTHR42695:SF5">
    <property type="entry name" value="GLUTAMINE AMIDOTRANSFERASE YLR126C-RELATED"/>
    <property type="match status" value="1"/>
</dbReference>
<dbReference type="InterPro" id="IPR017926">
    <property type="entry name" value="GATASE"/>
</dbReference>
<protein>
    <submittedName>
        <fullName evidence="2">GMP synthase</fullName>
    </submittedName>
</protein>
<dbReference type="InterPro" id="IPR044992">
    <property type="entry name" value="ChyE-like"/>
</dbReference>
<gene>
    <name evidence="2" type="primary">guaA_2</name>
    <name evidence="2" type="ORF">AMPC_39900</name>
</gene>
<organism evidence="2 3">
    <name type="scientific">Anaeromyxobacter paludicola</name>
    <dbReference type="NCBI Taxonomy" id="2918171"/>
    <lineage>
        <taxon>Bacteria</taxon>
        <taxon>Pseudomonadati</taxon>
        <taxon>Myxococcota</taxon>
        <taxon>Myxococcia</taxon>
        <taxon>Myxococcales</taxon>
        <taxon>Cystobacterineae</taxon>
        <taxon>Anaeromyxobacteraceae</taxon>
        <taxon>Anaeromyxobacter</taxon>
    </lineage>
</organism>
<evidence type="ECO:0000313" key="2">
    <source>
        <dbReference type="EMBL" id="BDG10877.1"/>
    </source>
</evidence>
<evidence type="ECO:0000259" key="1">
    <source>
        <dbReference type="Pfam" id="PF00117"/>
    </source>
</evidence>
<reference evidence="3" key="1">
    <citation type="journal article" date="2022" name="Int. J. Syst. Evol. Microbiol.">
        <title>Anaeromyxobacter oryzae sp. nov., Anaeromyxobacter diazotrophicus sp. nov. and Anaeromyxobacter paludicola sp. nov., isolated from paddy soils.</title>
        <authorList>
            <person name="Itoh H."/>
            <person name="Xu Z."/>
            <person name="Mise K."/>
            <person name="Masuda Y."/>
            <person name="Ushijima N."/>
            <person name="Hayakawa C."/>
            <person name="Shiratori Y."/>
            <person name="Senoo K."/>
        </authorList>
    </citation>
    <scope>NUCLEOTIDE SEQUENCE [LARGE SCALE GENOMIC DNA]</scope>
    <source>
        <strain evidence="3">Red630</strain>
    </source>
</reference>
<dbReference type="PANTHER" id="PTHR42695">
    <property type="entry name" value="GLUTAMINE AMIDOTRANSFERASE YLR126C-RELATED"/>
    <property type="match status" value="1"/>
</dbReference>
<dbReference type="Gene3D" id="3.40.50.880">
    <property type="match status" value="1"/>
</dbReference>
<dbReference type="SUPFAM" id="SSF52317">
    <property type="entry name" value="Class I glutamine amidotransferase-like"/>
    <property type="match status" value="1"/>
</dbReference>
<dbReference type="CDD" id="cd01741">
    <property type="entry name" value="GATase1_1"/>
    <property type="match status" value="1"/>
</dbReference>